<evidence type="ECO:0000256" key="4">
    <source>
        <dbReference type="ARBA" id="ARBA00012560"/>
    </source>
</evidence>
<evidence type="ECO:0000259" key="12">
    <source>
        <dbReference type="PROSITE" id="PS51166"/>
    </source>
</evidence>
<evidence type="ECO:0000313" key="13">
    <source>
        <dbReference type="EMBL" id="ETK05243.1"/>
    </source>
</evidence>
<dbReference type="AlphaFoldDB" id="W2CDX7"/>
<evidence type="ECO:0000313" key="14">
    <source>
        <dbReference type="Proteomes" id="UP000018872"/>
    </source>
</evidence>
<evidence type="ECO:0000256" key="6">
    <source>
        <dbReference type="ARBA" id="ARBA00022490"/>
    </source>
</evidence>
<dbReference type="PANTHER" id="PTHR32518">
    <property type="match status" value="1"/>
</dbReference>
<evidence type="ECO:0000256" key="9">
    <source>
        <dbReference type="ARBA" id="ARBA00023277"/>
    </source>
</evidence>
<proteinExistence type="inferred from homology"/>
<comment type="caution">
    <text evidence="13">The sequence shown here is derived from an EMBL/GenBank/DDBJ whole genome shotgun (WGS) entry which is preliminary data.</text>
</comment>
<dbReference type="Gene3D" id="3.20.20.80">
    <property type="entry name" value="Glycosidases"/>
    <property type="match status" value="2"/>
</dbReference>
<evidence type="ECO:0000256" key="1">
    <source>
        <dbReference type="ARBA" id="ARBA00000439"/>
    </source>
</evidence>
<dbReference type="InterPro" id="IPR017853">
    <property type="entry name" value="GH"/>
</dbReference>
<reference evidence="13 14" key="1">
    <citation type="submission" date="2013-11" db="EMBL/GenBank/DDBJ databases">
        <title>Single cell genomics of uncultured Tannerella BU063 (oral taxon 286).</title>
        <authorList>
            <person name="Beall C.J."/>
            <person name="Campbell A.G."/>
            <person name="Griffen A.L."/>
            <person name="Podar M."/>
            <person name="Leys E.J."/>
        </authorList>
    </citation>
    <scope>NUCLEOTIDE SEQUENCE [LARGE SCALE GENOMIC DNA]</scope>
    <source>
        <strain evidence="13">Cell 5</strain>
    </source>
</reference>
<dbReference type="Pfam" id="PF02446">
    <property type="entry name" value="Glyco_hydro_77"/>
    <property type="match status" value="1"/>
</dbReference>
<evidence type="ECO:0000256" key="5">
    <source>
        <dbReference type="ARBA" id="ARBA00020295"/>
    </source>
</evidence>
<dbReference type="EMBL" id="AYYC01000553">
    <property type="protein sequence ID" value="ETK05243.1"/>
    <property type="molecule type" value="Genomic_DNA"/>
</dbReference>
<evidence type="ECO:0000256" key="10">
    <source>
        <dbReference type="ARBA" id="ARBA00031423"/>
    </source>
</evidence>
<organism evidence="13 14">
    <name type="scientific">Tannerella sp. oral taxon BU063 isolate Cell 5</name>
    <dbReference type="NCBI Taxonomy" id="1410950"/>
    <lineage>
        <taxon>Bacteria</taxon>
        <taxon>Pseudomonadati</taxon>
        <taxon>Bacteroidota</taxon>
        <taxon>Bacteroidia</taxon>
        <taxon>Bacteroidales</taxon>
        <taxon>Tannerellaceae</taxon>
        <taxon>Tannerella</taxon>
    </lineage>
</organism>
<dbReference type="SMART" id="SM01065">
    <property type="entry name" value="CBM_2"/>
    <property type="match status" value="1"/>
</dbReference>
<dbReference type="Pfam" id="PF00686">
    <property type="entry name" value="CBM_20"/>
    <property type="match status" value="1"/>
</dbReference>
<sequence length="893" mass="102271">MTLTFHLFYPAPTGHTVQLVSRDIATAAGADPAVGLPMTSADGAHWTLSLDVPASLLEADYAYQSLDADGQPSAEPWRPIRHVSLDPTHAVYTLHDRWQTIPDDSPLYTAAFTHAHFARHEPQSPTKATHPRSLILRVSAPRVGKDEHVAIVGSCDSLGNWDPTRAVRMSDAHFPDWEVCLDLDTLTLPFEYKFILRNADGQLHQWEADFNRTWTGSTPRASEVVIVSETPFRDARPQWKGAGTVIPVFSLRSEMSFGVGDLHDLRLLIDWAAETGQSVVQVLPMNDTTATYTYRDSYPYSAISVYALHPIYLSLTDLEPLKDAHQSAVFQRMQRQLNALPEMDYEAVVKEKSAYCRAYFSESGAKVLQSAGYRRFVRENRTWLMPYAVFCYYRDLHGTVDFTRWGDDATYDTDRVRALFDAQWETSGEVGYHCFLQYLLHTQFSDVSDYARRRGVILKGDLPIGVNRASVDAWADAPYFNPQQQAGAPPDDFSTVGQNWGFPTYNWEVMERDDFAWWKARLGKLSEYFDCFRIDHILGFFRIWEVPIDYVRGLCGHFRPALPLTPDEIESFGLPFDVRYTRPMIRRECLAEVFGDKSDDVLACFLTSIDDAYLAPNALCDTQQKIATLFQNTNDIGLRDALYRLTEEVLFVEDPYTLGHYHPRISADRSLRYHTLSEAHRIAFDRLYTDFFFVRHHDFWRDTALRRLHPLTASTDMLVCGEDLGMIPDSVHEVMDRLRILSLELGRISKIYGVEFTDLRRAPYLSVCTTSTHDMAPLRLWWQEDAERTRRYLQALSYPTHNENEEATPEAAECIVRDHLQAASILTVLPLQDWLAIDGSLRAPDPTRERINIPADPDHYWRYRMHLTLEELLGAEAFNKKIGAMLRESNRTD</sequence>
<dbReference type="InterPro" id="IPR003385">
    <property type="entry name" value="Glyco_hydro_77"/>
</dbReference>
<evidence type="ECO:0000256" key="8">
    <source>
        <dbReference type="ARBA" id="ARBA00022679"/>
    </source>
</evidence>
<feature type="domain" description="CBM20" evidence="12">
    <location>
        <begin position="126"/>
        <end position="234"/>
    </location>
</feature>
<dbReference type="EC" id="2.4.1.25" evidence="4"/>
<dbReference type="PANTHER" id="PTHR32518:SF3">
    <property type="entry name" value="4-ALPHA-GLUCANOTRANSFERASE"/>
    <property type="match status" value="1"/>
</dbReference>
<comment type="similarity">
    <text evidence="3">Belongs to the disproportionating enzyme family.</text>
</comment>
<evidence type="ECO:0000256" key="3">
    <source>
        <dbReference type="ARBA" id="ARBA00005684"/>
    </source>
</evidence>
<keyword evidence="8 13" id="KW-0808">Transferase</keyword>
<evidence type="ECO:0000256" key="11">
    <source>
        <dbReference type="ARBA" id="ARBA00031501"/>
    </source>
</evidence>
<dbReference type="GO" id="GO:2001070">
    <property type="term" value="F:starch binding"/>
    <property type="evidence" value="ECO:0007669"/>
    <property type="project" value="InterPro"/>
</dbReference>
<evidence type="ECO:0000256" key="2">
    <source>
        <dbReference type="ARBA" id="ARBA00004496"/>
    </source>
</evidence>
<accession>W2CDX7</accession>
<keyword evidence="7" id="KW-0328">Glycosyltransferase</keyword>
<keyword evidence="6" id="KW-0963">Cytoplasm</keyword>
<name>W2CDX7_9BACT</name>
<dbReference type="SUPFAM" id="SSF49452">
    <property type="entry name" value="Starch-binding domain-like"/>
    <property type="match status" value="1"/>
</dbReference>
<dbReference type="InterPro" id="IPR002044">
    <property type="entry name" value="CBM20"/>
</dbReference>
<dbReference type="Gene3D" id="2.60.40.10">
    <property type="entry name" value="Immunoglobulins"/>
    <property type="match status" value="1"/>
</dbReference>
<dbReference type="PATRIC" id="fig|1410950.3.peg.484"/>
<dbReference type="SUPFAM" id="SSF51445">
    <property type="entry name" value="(Trans)glycosidases"/>
    <property type="match status" value="1"/>
</dbReference>
<dbReference type="GO" id="GO:0005975">
    <property type="term" value="P:carbohydrate metabolic process"/>
    <property type="evidence" value="ECO:0007669"/>
    <property type="project" value="InterPro"/>
</dbReference>
<dbReference type="PROSITE" id="PS51166">
    <property type="entry name" value="CBM20"/>
    <property type="match status" value="1"/>
</dbReference>
<dbReference type="InterPro" id="IPR013784">
    <property type="entry name" value="Carb-bd-like_fold"/>
</dbReference>
<evidence type="ECO:0000256" key="7">
    <source>
        <dbReference type="ARBA" id="ARBA00022676"/>
    </source>
</evidence>
<comment type="catalytic activity">
    <reaction evidence="1">
        <text>Transfers a segment of a (1-&gt;4)-alpha-D-glucan to a new position in an acceptor, which may be glucose or a (1-&gt;4)-alpha-D-glucan.</text>
        <dbReference type="EC" id="2.4.1.25"/>
    </reaction>
</comment>
<gene>
    <name evidence="13" type="ORF">T229_04530</name>
</gene>
<dbReference type="Proteomes" id="UP000018872">
    <property type="component" value="Unassembled WGS sequence"/>
</dbReference>
<keyword evidence="9" id="KW-0119">Carbohydrate metabolism</keyword>
<dbReference type="InterPro" id="IPR013783">
    <property type="entry name" value="Ig-like_fold"/>
</dbReference>
<protein>
    <recommendedName>
        <fullName evidence="5">4-alpha-glucanotransferase</fullName>
        <ecNumber evidence="4">2.4.1.25</ecNumber>
    </recommendedName>
    <alternativeName>
        <fullName evidence="10">Amylomaltase</fullName>
    </alternativeName>
    <alternativeName>
        <fullName evidence="11">Disproportionating enzyme</fullName>
    </alternativeName>
</protein>
<dbReference type="GO" id="GO:0004134">
    <property type="term" value="F:4-alpha-glucanotransferase activity"/>
    <property type="evidence" value="ECO:0007669"/>
    <property type="project" value="UniProtKB-EC"/>
</dbReference>
<dbReference type="GO" id="GO:0005737">
    <property type="term" value="C:cytoplasm"/>
    <property type="evidence" value="ECO:0007669"/>
    <property type="project" value="UniProtKB-SubCell"/>
</dbReference>
<comment type="subcellular location">
    <subcellularLocation>
        <location evidence="2">Cytoplasm</location>
    </subcellularLocation>
</comment>